<feature type="domain" description="Poly(A) polymerase nucleotidyltransferase" evidence="17">
    <location>
        <begin position="10"/>
        <end position="207"/>
    </location>
</feature>
<keyword evidence="7 11" id="KW-0547">Nucleotide-binding</keyword>
<gene>
    <name evidence="18" type="ORF">BDV95DRAFT_269313</name>
</gene>
<feature type="binding site" evidence="13">
    <location>
        <position position="104"/>
    </location>
    <ligand>
        <name>Mg(2+)</name>
        <dbReference type="ChEBI" id="CHEBI:18420"/>
        <label>2</label>
        <note>catalytic</note>
    </ligand>
</feature>
<dbReference type="InterPro" id="IPR043519">
    <property type="entry name" value="NT_sf"/>
</dbReference>
<evidence type="ECO:0000256" key="5">
    <source>
        <dbReference type="ARBA" id="ARBA00022679"/>
    </source>
</evidence>
<proteinExistence type="inferred from homology"/>
<keyword evidence="9 13" id="KW-0460">Magnesium</keyword>
<evidence type="ECO:0000256" key="12">
    <source>
        <dbReference type="PIRSR" id="PIRSR018425-1"/>
    </source>
</evidence>
<feature type="compositionally biased region" description="Basic residues" evidence="14">
    <location>
        <begin position="536"/>
        <end position="546"/>
    </location>
</feature>
<comment type="cofactor">
    <cofactor evidence="13">
        <name>Mg(2+)</name>
        <dbReference type="ChEBI" id="CHEBI:18420"/>
    </cofactor>
    <text evidence="13">Binds 2 magnesium ions. Also active with manganese.</text>
</comment>
<evidence type="ECO:0000313" key="19">
    <source>
        <dbReference type="Proteomes" id="UP000481861"/>
    </source>
</evidence>
<feature type="binding site" evidence="12">
    <location>
        <begin position="102"/>
        <end position="104"/>
    </location>
    <ligand>
        <name>ATP</name>
        <dbReference type="ChEBI" id="CHEBI:30616"/>
    </ligand>
</feature>
<keyword evidence="8 11" id="KW-0067">ATP-binding</keyword>
<dbReference type="InterPro" id="IPR007010">
    <property type="entry name" value="PolA_pol_RNA-bd_dom"/>
</dbReference>
<dbReference type="GO" id="GO:0003723">
    <property type="term" value="F:RNA binding"/>
    <property type="evidence" value="ECO:0007669"/>
    <property type="project" value="UniProtKB-UniRule"/>
</dbReference>
<comment type="cofactor">
    <cofactor evidence="1">
        <name>Mn(2+)</name>
        <dbReference type="ChEBI" id="CHEBI:29035"/>
    </cofactor>
</comment>
<evidence type="ECO:0000256" key="14">
    <source>
        <dbReference type="SAM" id="MobiDB-lite"/>
    </source>
</evidence>
<dbReference type="InterPro" id="IPR007012">
    <property type="entry name" value="PolA_pol_cen_dom"/>
</dbReference>
<evidence type="ECO:0000256" key="1">
    <source>
        <dbReference type="ARBA" id="ARBA00001936"/>
    </source>
</evidence>
<comment type="caution">
    <text evidence="18">The sequence shown here is derived from an EMBL/GenBank/DDBJ whole genome shotgun (WGS) entry which is preliminary data.</text>
</comment>
<evidence type="ECO:0000256" key="7">
    <source>
        <dbReference type="ARBA" id="ARBA00022741"/>
    </source>
</evidence>
<dbReference type="Pfam" id="PF20750">
    <property type="entry name" value="PAP_NTPase"/>
    <property type="match status" value="1"/>
</dbReference>
<protein>
    <recommendedName>
        <fullName evidence="11">Poly(A) polymerase</fullName>
        <ecNumber evidence="11">2.7.7.19</ecNumber>
    </recommendedName>
</protein>
<sequence length="571" mass="63957">MDAPQKRQWGITNIISDAAPSEHDLKLNDQLLDTLKNKNNFETSEGTEARYKVLKHLQRVVEEFIRRAAKAKGFPASTVDNGGGKICTFGSYALGAYGPASDIDTLVVAPRHVNMDDFFEHFPPTFKEMSLASDIAEFTAVKDAYVPIIKMEYLGISIDLLFASLPSVPNVKQDMDLLEKGVLRGLDDAAMRSVNGTRVTKELIESVPQVKSFRHALRAIKLWSNQRAIYGAVFGYPGGVAWAIMVARICQLYPFACGATIVSKFFNLMLKWKWPRPVLLKEIEEGSLNLRVWNPTIYPQDKYHLMPVITPAFPSMCSTHTIMHSTKAVMLDEFKRADSIMTEIAGNKKTWDDLFHRHTFFTTDHKYYLSVVATSTTKEAHATFAGLVQSKVRILVKGIDESDDGVKIARPYTKSFDRTHRSKNDEDTERVKQGSLDYMVNDDPELAESVQPTNGDADNGPQTIYTSTWYIGLTLSEGGTKSLDISYPVGEFKRMVSAADSYQEAFMTVRVVHTRSHQLPADVFETGEARPEKAEKRKRAHGKAGKRQFAQTGLDVRNSQPTKSARRTPAP</sequence>
<dbReference type="PIRSF" id="PIRSF018425">
    <property type="entry name" value="PolyA_polymerase"/>
    <property type="match status" value="1"/>
</dbReference>
<dbReference type="InterPro" id="IPR011068">
    <property type="entry name" value="NuclTrfase_I-like_C"/>
</dbReference>
<accession>A0A7C8HYJ2</accession>
<feature type="binding site" evidence="12">
    <location>
        <begin position="239"/>
        <end position="240"/>
    </location>
    <ligand>
        <name>ATP</name>
        <dbReference type="ChEBI" id="CHEBI:30616"/>
    </ligand>
</feature>
<comment type="subcellular location">
    <subcellularLocation>
        <location evidence="2 11">Nucleus</location>
    </subcellularLocation>
</comment>
<evidence type="ECO:0000259" key="17">
    <source>
        <dbReference type="Pfam" id="PF20750"/>
    </source>
</evidence>
<dbReference type="GO" id="GO:0006397">
    <property type="term" value="P:mRNA processing"/>
    <property type="evidence" value="ECO:0007669"/>
    <property type="project" value="UniProtKB-KW"/>
</dbReference>
<keyword evidence="4 11" id="KW-0507">mRNA processing</keyword>
<dbReference type="GO" id="GO:0005634">
    <property type="term" value="C:nucleus"/>
    <property type="evidence" value="ECO:0007669"/>
    <property type="project" value="UniProtKB-SubCell"/>
</dbReference>
<feature type="region of interest" description="Disordered" evidence="14">
    <location>
        <begin position="527"/>
        <end position="571"/>
    </location>
</feature>
<organism evidence="18 19">
    <name type="scientific">Massariosphaeria phaeospora</name>
    <dbReference type="NCBI Taxonomy" id="100035"/>
    <lineage>
        <taxon>Eukaryota</taxon>
        <taxon>Fungi</taxon>
        <taxon>Dikarya</taxon>
        <taxon>Ascomycota</taxon>
        <taxon>Pezizomycotina</taxon>
        <taxon>Dothideomycetes</taxon>
        <taxon>Pleosporomycetidae</taxon>
        <taxon>Pleosporales</taxon>
        <taxon>Pleosporales incertae sedis</taxon>
        <taxon>Massariosphaeria</taxon>
    </lineage>
</organism>
<feature type="domain" description="Poly(A) polymerase RNA-binding" evidence="15">
    <location>
        <begin position="359"/>
        <end position="533"/>
    </location>
</feature>
<dbReference type="GO" id="GO:0046872">
    <property type="term" value="F:metal ion binding"/>
    <property type="evidence" value="ECO:0007669"/>
    <property type="project" value="UniProtKB-KW"/>
</dbReference>
<evidence type="ECO:0000259" key="16">
    <source>
        <dbReference type="Pfam" id="PF04928"/>
    </source>
</evidence>
<evidence type="ECO:0000256" key="2">
    <source>
        <dbReference type="ARBA" id="ARBA00004123"/>
    </source>
</evidence>
<dbReference type="EMBL" id="JAADJZ010000038">
    <property type="protein sequence ID" value="KAF2864988.1"/>
    <property type="molecule type" value="Genomic_DNA"/>
</dbReference>
<dbReference type="InterPro" id="IPR048840">
    <property type="entry name" value="PolA_pol_NTPase"/>
</dbReference>
<dbReference type="Gene3D" id="3.30.70.590">
    <property type="entry name" value="Poly(A) polymerase predicted RNA binding domain"/>
    <property type="match status" value="1"/>
</dbReference>
<feature type="domain" description="Poly(A) polymerase central" evidence="16">
    <location>
        <begin position="212"/>
        <end position="356"/>
    </location>
</feature>
<evidence type="ECO:0000256" key="8">
    <source>
        <dbReference type="ARBA" id="ARBA00022840"/>
    </source>
</evidence>
<evidence type="ECO:0000256" key="6">
    <source>
        <dbReference type="ARBA" id="ARBA00022723"/>
    </source>
</evidence>
<dbReference type="Pfam" id="PF04926">
    <property type="entry name" value="PAP_RNA-bind"/>
    <property type="match status" value="1"/>
</dbReference>
<dbReference type="InterPro" id="IPR014492">
    <property type="entry name" value="PolyA_polymerase"/>
</dbReference>
<dbReference type="Gene3D" id="1.10.1410.10">
    <property type="match status" value="1"/>
</dbReference>
<dbReference type="AlphaFoldDB" id="A0A7C8HYJ2"/>
<dbReference type="OrthoDB" id="412748at2759"/>
<keyword evidence="5 11" id="KW-0808">Transferase</keyword>
<comment type="catalytic activity">
    <reaction evidence="11">
        <text>RNA(n) + ATP = RNA(n)-3'-adenine ribonucleotide + diphosphate</text>
        <dbReference type="Rhea" id="RHEA:11332"/>
        <dbReference type="Rhea" id="RHEA-COMP:14527"/>
        <dbReference type="Rhea" id="RHEA-COMP:17347"/>
        <dbReference type="ChEBI" id="CHEBI:30616"/>
        <dbReference type="ChEBI" id="CHEBI:33019"/>
        <dbReference type="ChEBI" id="CHEBI:140395"/>
        <dbReference type="ChEBI" id="CHEBI:173115"/>
        <dbReference type="EC" id="2.7.7.19"/>
    </reaction>
</comment>
<comment type="function">
    <text evidence="11">Polymerase that creates the 3'-poly(A) tail of mRNA's.</text>
</comment>
<reference evidence="18 19" key="1">
    <citation type="submission" date="2020-01" db="EMBL/GenBank/DDBJ databases">
        <authorList>
            <consortium name="DOE Joint Genome Institute"/>
            <person name="Haridas S."/>
            <person name="Albert R."/>
            <person name="Binder M."/>
            <person name="Bloem J."/>
            <person name="Labutti K."/>
            <person name="Salamov A."/>
            <person name="Andreopoulos B."/>
            <person name="Baker S.E."/>
            <person name="Barry K."/>
            <person name="Bills G."/>
            <person name="Bluhm B.H."/>
            <person name="Cannon C."/>
            <person name="Castanera R."/>
            <person name="Culley D.E."/>
            <person name="Daum C."/>
            <person name="Ezra D."/>
            <person name="Gonzalez J.B."/>
            <person name="Henrissat B."/>
            <person name="Kuo A."/>
            <person name="Liang C."/>
            <person name="Lipzen A."/>
            <person name="Lutzoni F."/>
            <person name="Magnuson J."/>
            <person name="Mondo S."/>
            <person name="Nolan M."/>
            <person name="Ohm R."/>
            <person name="Pangilinan J."/>
            <person name="Park H.-J.H."/>
            <person name="Ramirez L."/>
            <person name="Alfaro M."/>
            <person name="Sun H."/>
            <person name="Tritt A."/>
            <person name="Yoshinaga Y."/>
            <person name="Zwiers L.-H.L."/>
            <person name="Turgeon B.G."/>
            <person name="Goodwin S.B."/>
            <person name="Spatafora J.W."/>
            <person name="Crous P.W."/>
            <person name="Grigoriev I.V."/>
        </authorList>
    </citation>
    <scope>NUCLEOTIDE SEQUENCE [LARGE SCALE GENOMIC DNA]</scope>
    <source>
        <strain evidence="18 19">CBS 611.86</strain>
    </source>
</reference>
<dbReference type="GO" id="GO:1990817">
    <property type="term" value="F:poly(A) RNA polymerase activity"/>
    <property type="evidence" value="ECO:0007669"/>
    <property type="project" value="UniProtKB-UniRule"/>
</dbReference>
<feature type="binding site" evidence="12">
    <location>
        <position position="230"/>
    </location>
    <ligand>
        <name>ATP</name>
        <dbReference type="ChEBI" id="CHEBI:30616"/>
    </ligand>
</feature>
<evidence type="ECO:0000313" key="18">
    <source>
        <dbReference type="EMBL" id="KAF2864988.1"/>
    </source>
</evidence>
<feature type="binding site" evidence="13">
    <location>
        <position position="102"/>
    </location>
    <ligand>
        <name>Mg(2+)</name>
        <dbReference type="ChEBI" id="CHEBI:18420"/>
        <label>1</label>
        <note>catalytic</note>
    </ligand>
</feature>
<keyword evidence="10 11" id="KW-0539">Nucleus</keyword>
<dbReference type="Gene3D" id="3.30.460.10">
    <property type="entry name" value="Beta Polymerase, domain 2"/>
    <property type="match status" value="1"/>
</dbReference>
<name>A0A7C8HYJ2_9PLEO</name>
<evidence type="ECO:0000256" key="13">
    <source>
        <dbReference type="PIRSR" id="PIRSR018425-2"/>
    </source>
</evidence>
<dbReference type="Pfam" id="PF04928">
    <property type="entry name" value="PAP_central"/>
    <property type="match status" value="1"/>
</dbReference>
<evidence type="ECO:0000256" key="11">
    <source>
        <dbReference type="PIRNR" id="PIRNR018425"/>
    </source>
</evidence>
<feature type="binding site" evidence="12">
    <location>
        <position position="221"/>
    </location>
    <ligand>
        <name>ATP</name>
        <dbReference type="ChEBI" id="CHEBI:30616"/>
    </ligand>
</feature>
<feature type="binding site" evidence="13">
    <location>
        <position position="159"/>
    </location>
    <ligand>
        <name>Mg(2+)</name>
        <dbReference type="ChEBI" id="CHEBI:18420"/>
        <label>2</label>
        <note>catalytic</note>
    </ligand>
</feature>
<dbReference type="Proteomes" id="UP000481861">
    <property type="component" value="Unassembled WGS sequence"/>
</dbReference>
<dbReference type="SUPFAM" id="SSF55003">
    <property type="entry name" value="PAP/Archaeal CCA-adding enzyme, C-terminal domain"/>
    <property type="match status" value="1"/>
</dbReference>
<feature type="binding site" evidence="13">
    <location>
        <position position="102"/>
    </location>
    <ligand>
        <name>Mg(2+)</name>
        <dbReference type="ChEBI" id="CHEBI:18420"/>
        <label>2</label>
        <note>catalytic</note>
    </ligand>
</feature>
<dbReference type="FunFam" id="3.30.460.10:FF:000002">
    <property type="entry name" value="Poly(A) polymerase alpha, putative"/>
    <property type="match status" value="1"/>
</dbReference>
<dbReference type="CDD" id="cd05402">
    <property type="entry name" value="NT_PAP_TUTase"/>
    <property type="match status" value="1"/>
</dbReference>
<dbReference type="GO" id="GO:0031123">
    <property type="term" value="P:RNA 3'-end processing"/>
    <property type="evidence" value="ECO:0007669"/>
    <property type="project" value="InterPro"/>
</dbReference>
<dbReference type="SUPFAM" id="SSF81631">
    <property type="entry name" value="PAP/OAS1 substrate-binding domain"/>
    <property type="match status" value="1"/>
</dbReference>
<dbReference type="PANTHER" id="PTHR10682">
    <property type="entry name" value="POLY A POLYMERASE"/>
    <property type="match status" value="1"/>
</dbReference>
<feature type="binding site" evidence="13">
    <location>
        <position position="104"/>
    </location>
    <ligand>
        <name>Mg(2+)</name>
        <dbReference type="ChEBI" id="CHEBI:18420"/>
        <label>1</label>
        <note>catalytic</note>
    </ligand>
</feature>
<keyword evidence="6 13" id="KW-0479">Metal-binding</keyword>
<evidence type="ECO:0000256" key="3">
    <source>
        <dbReference type="ARBA" id="ARBA00010912"/>
    </source>
</evidence>
<evidence type="ECO:0000256" key="10">
    <source>
        <dbReference type="ARBA" id="ARBA00023242"/>
    </source>
</evidence>
<keyword evidence="19" id="KW-1185">Reference proteome</keyword>
<dbReference type="PANTHER" id="PTHR10682:SF10">
    <property type="entry name" value="POLYNUCLEOTIDE ADENYLYLTRANSFERASE"/>
    <property type="match status" value="1"/>
</dbReference>
<dbReference type="EC" id="2.7.7.19" evidence="11"/>
<dbReference type="SUPFAM" id="SSF81301">
    <property type="entry name" value="Nucleotidyltransferase"/>
    <property type="match status" value="1"/>
</dbReference>
<dbReference type="FunFam" id="1.10.1410.10:FF:000001">
    <property type="entry name" value="Putative poly(A) polymerase gamma"/>
    <property type="match status" value="1"/>
</dbReference>
<feature type="binding site" evidence="12">
    <location>
        <begin position="89"/>
        <end position="91"/>
    </location>
    <ligand>
        <name>ATP</name>
        <dbReference type="ChEBI" id="CHEBI:30616"/>
    </ligand>
</feature>
<dbReference type="GO" id="GO:0005524">
    <property type="term" value="F:ATP binding"/>
    <property type="evidence" value="ECO:0007669"/>
    <property type="project" value="UniProtKB-UniRule"/>
</dbReference>
<evidence type="ECO:0000259" key="15">
    <source>
        <dbReference type="Pfam" id="PF04926"/>
    </source>
</evidence>
<evidence type="ECO:0000256" key="4">
    <source>
        <dbReference type="ARBA" id="ARBA00022664"/>
    </source>
</evidence>
<feature type="binding site" evidence="12">
    <location>
        <position position="159"/>
    </location>
    <ligand>
        <name>ATP</name>
        <dbReference type="ChEBI" id="CHEBI:30616"/>
    </ligand>
</feature>
<comment type="similarity">
    <text evidence="3 11">Belongs to the poly(A) polymerase family.</text>
</comment>
<evidence type="ECO:0000256" key="9">
    <source>
        <dbReference type="ARBA" id="ARBA00022842"/>
    </source>
</evidence>